<evidence type="ECO:0000313" key="2">
    <source>
        <dbReference type="Proteomes" id="UP000428260"/>
    </source>
</evidence>
<reference evidence="1 2" key="1">
    <citation type="submission" date="2019-11" db="EMBL/GenBank/DDBJ databases">
        <authorList>
            <person name="Zheng R.K."/>
            <person name="Sun C.M."/>
        </authorList>
    </citation>
    <scope>NUCLEOTIDE SEQUENCE [LARGE SCALE GENOMIC DNA]</scope>
    <source>
        <strain evidence="1 2">WC007</strain>
    </source>
</reference>
<protein>
    <submittedName>
        <fullName evidence="1">Uncharacterized protein</fullName>
    </submittedName>
</protein>
<evidence type="ECO:0000313" key="1">
    <source>
        <dbReference type="EMBL" id="QGY43764.1"/>
    </source>
</evidence>
<name>A0A6I6K1F8_9BACT</name>
<dbReference type="Proteomes" id="UP000428260">
    <property type="component" value="Chromosome"/>
</dbReference>
<proteinExistence type="predicted"/>
<accession>A0A6I6K1F8</accession>
<dbReference type="EMBL" id="CP046401">
    <property type="protein sequence ID" value="QGY43764.1"/>
    <property type="molecule type" value="Genomic_DNA"/>
</dbReference>
<gene>
    <name evidence="1" type="ORF">GM418_08865</name>
</gene>
<organism evidence="1 2">
    <name type="scientific">Maribellus comscasis</name>
    <dbReference type="NCBI Taxonomy" id="2681766"/>
    <lineage>
        <taxon>Bacteria</taxon>
        <taxon>Pseudomonadati</taxon>
        <taxon>Bacteroidota</taxon>
        <taxon>Bacteroidia</taxon>
        <taxon>Marinilabiliales</taxon>
        <taxon>Prolixibacteraceae</taxon>
        <taxon>Maribellus</taxon>
    </lineage>
</organism>
<keyword evidence="2" id="KW-1185">Reference proteome</keyword>
<dbReference type="KEGG" id="mcos:GM418_08865"/>
<dbReference type="RefSeq" id="WP_158865219.1">
    <property type="nucleotide sequence ID" value="NZ_CP046401.1"/>
</dbReference>
<sequence length="131" mass="15297">MEQSVRLIHKTCTSYLATILPVNFYGLPDGHIYLIYSRFYEISFQRSGLEFVFAKHEEFTYDFAGQRLFFINSEGQKRLAFYEMVDKPNPHIKIIKILRNLSSYNEAQKVLIETASAMIESVTPDNQEETD</sequence>
<dbReference type="AlphaFoldDB" id="A0A6I6K1F8"/>